<organism evidence="2 3">
    <name type="scientific">Cardiobacterium valvarum F0432</name>
    <dbReference type="NCBI Taxonomy" id="797473"/>
    <lineage>
        <taxon>Bacteria</taxon>
        <taxon>Pseudomonadati</taxon>
        <taxon>Pseudomonadota</taxon>
        <taxon>Gammaproteobacteria</taxon>
        <taxon>Cardiobacteriales</taxon>
        <taxon>Cardiobacteriaceae</taxon>
        <taxon>Cardiobacterium</taxon>
    </lineage>
</organism>
<sequence length="810" mass="89133">MPKVPNLNELNIERRGLATDGFSAGQATGTPAFRGSDLGNVVDQRGFAANPDFGRPVQALQISDAPDRLTQAMGQNIVRGGETWQKIAIDMSDRADAARVEDAQNQLDRFAFEEKTGDNGWASRKGLSAQKSLDGKTSLDEEFGERFRQVRDRIDESLGNTRQRAAFAKYAEAKRYEQQQDILGHMREQFGVFEQETRKARVGAAADRIASGDNTDIARGIETITAAVNEMAHEGGYGAEWAQQARKEAISQALTEAITTRINNGDLDGAQALMTAYRDDLRGGHLAKATAEYQTAYNTRLGMEAADSAAQEGEVLFQANIPGDAYAAYNQGFNQEAFIKRTIGVESGGNPNAKAKTSSAFGLGQFTDGTWLDFGRLSPIGRMLKGSMTAAQWLKKRSEYNTVVEGIKWKIGADSKALTNAGVPVNDTTMRLAYVFGAQGAIALYKAPPGMNAAEALRKGGVKNVDGPKGVVASNKEVFNKYPTTDKMVGWAAKSVGVKPDTSLPTGKPRDRTWMGDNEAATYAKQKFPNNPDAQRSFLDNYSLQRGYAQEQAKQQYDTAYGIAREQLAQNGGNLSALPAGLRNMLSGEDQRSLQGYAATIRNQDETQVKNENFGLLVEMKSERWLKSHSKADILRQLDEGNITNDQAMDLIQDQERLAKEKADGDNTPVFRLNDERVYGEARFNDMVQRYTGINPYKSLSGKDKQRLDRIRYYADQAGQKLLDAGGGKDFDDKAFEAELIAIMRDSYTDRDSGKQGKLQDTPIGDLDYHTLYERTGSVQHEPPKLTPQLPKPGKNRDGEDSDPYSFISY</sequence>
<evidence type="ECO:0000313" key="2">
    <source>
        <dbReference type="EMBL" id="EHM53361.1"/>
    </source>
</evidence>
<evidence type="ECO:0000256" key="1">
    <source>
        <dbReference type="SAM" id="MobiDB-lite"/>
    </source>
</evidence>
<dbReference type="AlphaFoldDB" id="G9ZG79"/>
<dbReference type="CDD" id="cd00442">
    <property type="entry name" value="Lyz-like"/>
    <property type="match status" value="1"/>
</dbReference>
<accession>G9ZG79</accession>
<gene>
    <name evidence="2" type="ORF">HMPREF9080_01782</name>
</gene>
<dbReference type="Gene3D" id="1.10.530.10">
    <property type="match status" value="1"/>
</dbReference>
<comment type="caution">
    <text evidence="2">The sequence shown here is derived from an EMBL/GenBank/DDBJ whole genome shotgun (WGS) entry which is preliminary data.</text>
</comment>
<protein>
    <submittedName>
        <fullName evidence="2">Uncharacterized protein</fullName>
    </submittedName>
</protein>
<feature type="region of interest" description="Disordered" evidence="1">
    <location>
        <begin position="774"/>
        <end position="810"/>
    </location>
</feature>
<dbReference type="STRING" id="797473.HMPREF9080_01782"/>
<dbReference type="HOGENOM" id="CLU_348054_0_0_6"/>
<reference evidence="2 3" key="1">
    <citation type="submission" date="2011-08" db="EMBL/GenBank/DDBJ databases">
        <authorList>
            <person name="Weinstock G."/>
            <person name="Sodergren E."/>
            <person name="Clifton S."/>
            <person name="Fulton L."/>
            <person name="Fulton B."/>
            <person name="Courtney L."/>
            <person name="Fronick C."/>
            <person name="Harrison M."/>
            <person name="Strong C."/>
            <person name="Farmer C."/>
            <person name="Delahaunty K."/>
            <person name="Markovic C."/>
            <person name="Hall O."/>
            <person name="Minx P."/>
            <person name="Tomlinson C."/>
            <person name="Mitreva M."/>
            <person name="Hou S."/>
            <person name="Chen J."/>
            <person name="Wollam A."/>
            <person name="Pepin K.H."/>
            <person name="Johnson M."/>
            <person name="Bhonagiri V."/>
            <person name="Zhang X."/>
            <person name="Suruliraj S."/>
            <person name="Warren W."/>
            <person name="Chinwalla A."/>
            <person name="Mardis E.R."/>
            <person name="Wilson R.K."/>
        </authorList>
    </citation>
    <scope>NUCLEOTIDE SEQUENCE [LARGE SCALE GENOMIC DNA]</scope>
    <source>
        <strain evidence="2 3">F0432</strain>
    </source>
</reference>
<proteinExistence type="predicted"/>
<evidence type="ECO:0000313" key="3">
    <source>
        <dbReference type="Proteomes" id="UP000004750"/>
    </source>
</evidence>
<dbReference type="EMBL" id="AGCM01000103">
    <property type="protein sequence ID" value="EHM53361.1"/>
    <property type="molecule type" value="Genomic_DNA"/>
</dbReference>
<dbReference type="Proteomes" id="UP000004750">
    <property type="component" value="Unassembled WGS sequence"/>
</dbReference>
<name>G9ZG79_9GAMM</name>
<dbReference type="RefSeq" id="WP_006985782.1">
    <property type="nucleotide sequence ID" value="NZ_JH417935.1"/>
</dbReference>